<dbReference type="RefSeq" id="WP_169656972.1">
    <property type="nucleotide sequence ID" value="NZ_JABANE010000027.1"/>
</dbReference>
<dbReference type="Pfam" id="PF13847">
    <property type="entry name" value="Methyltransf_31"/>
    <property type="match status" value="1"/>
</dbReference>
<dbReference type="GO" id="GO:0032259">
    <property type="term" value="P:methylation"/>
    <property type="evidence" value="ECO:0007669"/>
    <property type="project" value="UniProtKB-KW"/>
</dbReference>
<dbReference type="Proteomes" id="UP000576082">
    <property type="component" value="Unassembled WGS sequence"/>
</dbReference>
<dbReference type="Gene3D" id="3.40.50.150">
    <property type="entry name" value="Vaccinia Virus protein VP39"/>
    <property type="match status" value="1"/>
</dbReference>
<dbReference type="InterPro" id="IPR029063">
    <property type="entry name" value="SAM-dependent_MTases_sf"/>
</dbReference>
<evidence type="ECO:0000259" key="1">
    <source>
        <dbReference type="Pfam" id="PF13847"/>
    </source>
</evidence>
<protein>
    <submittedName>
        <fullName evidence="2">Methyltransferase domain-containing protein</fullName>
    </submittedName>
</protein>
<proteinExistence type="predicted"/>
<dbReference type="AlphaFoldDB" id="A0A7X9RS85"/>
<evidence type="ECO:0000313" key="3">
    <source>
        <dbReference type="Proteomes" id="UP000576082"/>
    </source>
</evidence>
<evidence type="ECO:0000313" key="2">
    <source>
        <dbReference type="EMBL" id="NME68673.1"/>
    </source>
</evidence>
<organism evidence="2 3">
    <name type="scientific">Flammeovirga aprica JL-4</name>
    <dbReference type="NCBI Taxonomy" id="694437"/>
    <lineage>
        <taxon>Bacteria</taxon>
        <taxon>Pseudomonadati</taxon>
        <taxon>Bacteroidota</taxon>
        <taxon>Cytophagia</taxon>
        <taxon>Cytophagales</taxon>
        <taxon>Flammeovirgaceae</taxon>
        <taxon>Flammeovirga</taxon>
    </lineage>
</organism>
<sequence>MNKTVKRNEEAKTVFDRRSLEVDFRHLKSILKEGMTVLDIGCGTGAITKDIAKLVGPSGKVIGIDNTYAVIEHGNVVYSHISNLELRTVDLFNFETEEKFDLIVGARVLQWMTTVKEALQKVKSLLKDGGQVSFLDYNHNRLEWVPQPPLTMTRFYQAFLKWRKDAGINNAIGSDLPHLLKEAGFKEIEVIPSNELYDHTREDFYERVKIWSQVAGLEQISTEGYMSERDRLRAIKDYNKWVDEKAVSMTMMLNEVRGKI</sequence>
<dbReference type="CDD" id="cd02440">
    <property type="entry name" value="AdoMet_MTases"/>
    <property type="match status" value="1"/>
</dbReference>
<dbReference type="GO" id="GO:0008168">
    <property type="term" value="F:methyltransferase activity"/>
    <property type="evidence" value="ECO:0007669"/>
    <property type="project" value="UniProtKB-KW"/>
</dbReference>
<name>A0A7X9RS85_9BACT</name>
<keyword evidence="2" id="KW-0489">Methyltransferase</keyword>
<dbReference type="PANTHER" id="PTHR43861">
    <property type="entry name" value="TRANS-ACONITATE 2-METHYLTRANSFERASE-RELATED"/>
    <property type="match status" value="1"/>
</dbReference>
<gene>
    <name evidence="2" type="ORF">HHU12_11940</name>
</gene>
<dbReference type="InterPro" id="IPR025714">
    <property type="entry name" value="Methyltranfer_dom"/>
</dbReference>
<keyword evidence="2" id="KW-0808">Transferase</keyword>
<keyword evidence="3" id="KW-1185">Reference proteome</keyword>
<dbReference type="SUPFAM" id="SSF53335">
    <property type="entry name" value="S-adenosyl-L-methionine-dependent methyltransferases"/>
    <property type="match status" value="1"/>
</dbReference>
<reference evidence="2 3" key="1">
    <citation type="submission" date="2020-04" db="EMBL/GenBank/DDBJ databases">
        <title>Flammeovirga sp. SR4, a novel species isolated from seawater.</title>
        <authorList>
            <person name="Wang X."/>
        </authorList>
    </citation>
    <scope>NUCLEOTIDE SEQUENCE [LARGE SCALE GENOMIC DNA]</scope>
    <source>
        <strain evidence="2 3">ATCC 23126</strain>
    </source>
</reference>
<dbReference type="EMBL" id="JABANE010000027">
    <property type="protein sequence ID" value="NME68673.1"/>
    <property type="molecule type" value="Genomic_DNA"/>
</dbReference>
<comment type="caution">
    <text evidence="2">The sequence shown here is derived from an EMBL/GenBank/DDBJ whole genome shotgun (WGS) entry which is preliminary data.</text>
</comment>
<accession>A0A7X9RS85</accession>
<feature type="domain" description="Methyltransferase" evidence="1">
    <location>
        <begin position="32"/>
        <end position="144"/>
    </location>
</feature>